<dbReference type="GeneID" id="79194428"/>
<dbReference type="EMBL" id="AFNT02000007">
    <property type="protein sequence ID" value="ERJ06997.1"/>
    <property type="molecule type" value="Genomic_DNA"/>
</dbReference>
<evidence type="ECO:0000313" key="1">
    <source>
        <dbReference type="EMBL" id="ERJ06997.1"/>
    </source>
</evidence>
<name>U2DMS9_9EURY</name>
<reference evidence="1 2" key="2">
    <citation type="journal article" date="2013" name="PLoS ONE">
        <title>INDIGO - INtegrated Data Warehouse of MIcrobial GenOmes with Examples from the Red Sea Extremophiles.</title>
        <authorList>
            <person name="Alam I."/>
            <person name="Antunes A."/>
            <person name="Kamau A.A."/>
            <person name="Ba Alawi W."/>
            <person name="Kalkatawi M."/>
            <person name="Stingl U."/>
            <person name="Bajic V.B."/>
        </authorList>
    </citation>
    <scope>NUCLEOTIDE SEQUENCE [LARGE SCALE GENOMIC DNA]</scope>
    <source>
        <strain evidence="1 2">SARL4B</strain>
    </source>
</reference>
<dbReference type="OrthoDB" id="350696at2157"/>
<organism evidence="1 2">
    <name type="scientific">Halorhabdus tiamatea SARL4B</name>
    <dbReference type="NCBI Taxonomy" id="1033806"/>
    <lineage>
        <taxon>Archaea</taxon>
        <taxon>Methanobacteriati</taxon>
        <taxon>Methanobacteriota</taxon>
        <taxon>Stenosarchaea group</taxon>
        <taxon>Halobacteria</taxon>
        <taxon>Halobacteriales</taxon>
        <taxon>Haloarculaceae</taxon>
        <taxon>Halorhabdus</taxon>
    </lineage>
</organism>
<reference evidence="1 2" key="1">
    <citation type="journal article" date="2011" name="J. Bacteriol.">
        <title>Genome sequence of Halorhabdus tiamatea, the first archaeon isolated from a deep-sea anoxic brine lake.</title>
        <authorList>
            <person name="Antunes A."/>
            <person name="Alam I."/>
            <person name="Bajic V.B."/>
            <person name="Stingl U."/>
        </authorList>
    </citation>
    <scope>NUCLEOTIDE SEQUENCE [LARGE SCALE GENOMIC DNA]</scope>
    <source>
        <strain evidence="1 2">SARL4B</strain>
    </source>
</reference>
<accession>U2DMS9</accession>
<protein>
    <submittedName>
        <fullName evidence="1">Uncharacterized protein</fullName>
    </submittedName>
</protein>
<proteinExistence type="predicted"/>
<comment type="caution">
    <text evidence="1">The sequence shown here is derived from an EMBL/GenBank/DDBJ whole genome shotgun (WGS) entry which is preliminary data.</text>
</comment>
<dbReference type="Proteomes" id="UP000003861">
    <property type="component" value="Unassembled WGS sequence"/>
</dbReference>
<dbReference type="AlphaFoldDB" id="U2DMS9"/>
<gene>
    <name evidence="1" type="ORF">HLRTI_000850</name>
</gene>
<dbReference type="RefSeq" id="WP_021029398.1">
    <property type="nucleotide sequence ID" value="NC_021921.1"/>
</dbReference>
<evidence type="ECO:0000313" key="2">
    <source>
        <dbReference type="Proteomes" id="UP000003861"/>
    </source>
</evidence>
<sequence length="45" mass="5351">MATWYCKDCSEYIDERMASWHESQGHAVLGYRAPESMEDRHLWSS</sequence>